<name>A0AAD6USR0_9AGAR</name>
<evidence type="ECO:0000259" key="19">
    <source>
        <dbReference type="Pfam" id="PF25488"/>
    </source>
</evidence>
<dbReference type="InterPro" id="IPR036430">
    <property type="entry name" value="RNase_T2-like_sf"/>
</dbReference>
<keyword evidence="12" id="KW-0456">Lyase</keyword>
<keyword evidence="21" id="KW-1185">Reference proteome</keyword>
<dbReference type="Gene3D" id="3.90.730.10">
    <property type="entry name" value="Ribonuclease T2-like"/>
    <property type="match status" value="1"/>
</dbReference>
<dbReference type="InterPro" id="IPR033697">
    <property type="entry name" value="Ribonuclease_T2_eukaryotic"/>
</dbReference>
<protein>
    <recommendedName>
        <fullName evidence="14">Ribonuclease T2-like</fullName>
        <ecNumber evidence="4">4.6.1.19</ecNumber>
    </recommendedName>
</protein>
<sequence length="418" mass="42697">MLAVLLAAFASPAAAYVLSGRSPFGVTSLTERALMPDIASGCPPGSPLSCGTSSGNTCCFETPGGLLLQTQFWDSSPSTGPTNSWTIHGLWPDNCDGTFSENCDSSRDYTGISSLLTSQGASSTLALMNTYWKNDPDDGSDEELWEHEWATHGTCYSTLQTKCLPSGSPKGAEAVAFFQTTVKLFQTLPTYTFLQNQGITPSSSATHTLASLQAAVRAEWGFTPTFDCDGSNLNGAAYYFHLQGSIIDGNFVPIDAPESSTCPASGIKYPLKSGSPVTTTSTAGGGGSTGVRLPPLRGGGDGTLPAKATIHASSAGGLLSLGTWSTQTLATYTLSGTASSFTMTSSKGACGVSGGAFSCGSGVTSTTFSAVSSGSELLLASGGSTAWTSDGVPSGQTVYPVFTGAGHAQDYTLSIIST</sequence>
<proteinExistence type="inferred from homology"/>
<keyword evidence="6" id="KW-0926">Vacuole</keyword>
<dbReference type="GO" id="GO:0005775">
    <property type="term" value="C:vacuolar lumen"/>
    <property type="evidence" value="ECO:0007669"/>
    <property type="project" value="UniProtKB-SubCell"/>
</dbReference>
<evidence type="ECO:0000256" key="11">
    <source>
        <dbReference type="ARBA" id="ARBA00023180"/>
    </source>
</evidence>
<dbReference type="GO" id="GO:0005576">
    <property type="term" value="C:extracellular region"/>
    <property type="evidence" value="ECO:0007669"/>
    <property type="project" value="TreeGrafter"/>
</dbReference>
<dbReference type="CDD" id="cd01061">
    <property type="entry name" value="RNase_T2_euk"/>
    <property type="match status" value="1"/>
</dbReference>
<evidence type="ECO:0000256" key="7">
    <source>
        <dbReference type="ARBA" id="ARBA00022722"/>
    </source>
</evidence>
<dbReference type="EC" id="4.6.1.19" evidence="4"/>
<evidence type="ECO:0000256" key="15">
    <source>
        <dbReference type="PIRSR" id="PIRSR633697-1"/>
    </source>
</evidence>
<dbReference type="InterPro" id="IPR033130">
    <property type="entry name" value="RNase_T2_His_AS_2"/>
</dbReference>
<dbReference type="AlphaFoldDB" id="A0AAD6USR0"/>
<evidence type="ECO:0000256" key="14">
    <source>
        <dbReference type="ARBA" id="ARBA00071169"/>
    </source>
</evidence>
<keyword evidence="7" id="KW-0540">Nuclease</keyword>
<feature type="active site" evidence="15">
    <location>
        <position position="88"/>
    </location>
</feature>
<evidence type="ECO:0000256" key="10">
    <source>
        <dbReference type="ARBA" id="ARBA00023157"/>
    </source>
</evidence>
<organism evidence="20 21">
    <name type="scientific">Mycena pura</name>
    <dbReference type="NCBI Taxonomy" id="153505"/>
    <lineage>
        <taxon>Eukaryota</taxon>
        <taxon>Fungi</taxon>
        <taxon>Dikarya</taxon>
        <taxon>Basidiomycota</taxon>
        <taxon>Agaricomycotina</taxon>
        <taxon>Agaricomycetes</taxon>
        <taxon>Agaricomycetidae</taxon>
        <taxon>Agaricales</taxon>
        <taxon>Marasmiineae</taxon>
        <taxon>Mycenaceae</taxon>
        <taxon>Mycena</taxon>
    </lineage>
</organism>
<dbReference type="PROSITE" id="PS00531">
    <property type="entry name" value="RNASE_T2_2"/>
    <property type="match status" value="1"/>
</dbReference>
<evidence type="ECO:0000313" key="20">
    <source>
        <dbReference type="EMBL" id="KAJ7193812.1"/>
    </source>
</evidence>
<evidence type="ECO:0000256" key="9">
    <source>
        <dbReference type="ARBA" id="ARBA00022801"/>
    </source>
</evidence>
<feature type="signal peptide" evidence="18">
    <location>
        <begin position="1"/>
        <end position="15"/>
    </location>
</feature>
<keyword evidence="9" id="KW-0378">Hydrolase</keyword>
<evidence type="ECO:0000256" key="18">
    <source>
        <dbReference type="SAM" id="SignalP"/>
    </source>
</evidence>
<accession>A0AAD6USR0</accession>
<evidence type="ECO:0000256" key="4">
    <source>
        <dbReference type="ARBA" id="ARBA00012571"/>
    </source>
</evidence>
<keyword evidence="8 18" id="KW-0732">Signal</keyword>
<feature type="compositionally biased region" description="Low complexity" evidence="17">
    <location>
        <begin position="273"/>
        <end position="282"/>
    </location>
</feature>
<dbReference type="PROSITE" id="PS00530">
    <property type="entry name" value="RNASE_T2_1"/>
    <property type="match status" value="1"/>
</dbReference>
<comment type="function">
    <text evidence="13">Rnase which modulates cell survival under stress conditions. Released from the vacuole to the cytoplasm during stress to promote tRNA and rRNA cleavage and to activate separately a downstream pathway that promotes cell death. Involved in cell size, vacuolar morphology and growth at high temperatures and high salt concentration.</text>
</comment>
<keyword evidence="11" id="KW-0325">Glycoprotein</keyword>
<reference evidence="20" key="1">
    <citation type="submission" date="2023-03" db="EMBL/GenBank/DDBJ databases">
        <title>Massive genome expansion in bonnet fungi (Mycena s.s.) driven by repeated elements and novel gene families across ecological guilds.</title>
        <authorList>
            <consortium name="Lawrence Berkeley National Laboratory"/>
            <person name="Harder C.B."/>
            <person name="Miyauchi S."/>
            <person name="Viragh M."/>
            <person name="Kuo A."/>
            <person name="Thoen E."/>
            <person name="Andreopoulos B."/>
            <person name="Lu D."/>
            <person name="Skrede I."/>
            <person name="Drula E."/>
            <person name="Henrissat B."/>
            <person name="Morin E."/>
            <person name="Kohler A."/>
            <person name="Barry K."/>
            <person name="LaButti K."/>
            <person name="Morin E."/>
            <person name="Salamov A."/>
            <person name="Lipzen A."/>
            <person name="Mereny Z."/>
            <person name="Hegedus B."/>
            <person name="Baldrian P."/>
            <person name="Stursova M."/>
            <person name="Weitz H."/>
            <person name="Taylor A."/>
            <person name="Grigoriev I.V."/>
            <person name="Nagy L.G."/>
            <person name="Martin F."/>
            <person name="Kauserud H."/>
        </authorList>
    </citation>
    <scope>NUCLEOTIDE SEQUENCE</scope>
    <source>
        <strain evidence="20">9144</strain>
    </source>
</reference>
<dbReference type="GO" id="GO:0003723">
    <property type="term" value="F:RNA binding"/>
    <property type="evidence" value="ECO:0007669"/>
    <property type="project" value="InterPro"/>
</dbReference>
<evidence type="ECO:0000256" key="12">
    <source>
        <dbReference type="ARBA" id="ARBA00023239"/>
    </source>
</evidence>
<evidence type="ECO:0000256" key="6">
    <source>
        <dbReference type="ARBA" id="ARBA00022554"/>
    </source>
</evidence>
<dbReference type="InterPro" id="IPR018188">
    <property type="entry name" value="RNase_T2_His_AS_1"/>
</dbReference>
<dbReference type="GO" id="GO:0006401">
    <property type="term" value="P:RNA catabolic process"/>
    <property type="evidence" value="ECO:0007669"/>
    <property type="project" value="TreeGrafter"/>
</dbReference>
<dbReference type="InterPro" id="IPR057328">
    <property type="entry name" value="RNaseT2L_C"/>
</dbReference>
<dbReference type="SUPFAM" id="SSF55895">
    <property type="entry name" value="Ribonuclease Rh-like"/>
    <property type="match status" value="1"/>
</dbReference>
<feature type="domain" description="RNase T2-like C-terminal" evidence="19">
    <location>
        <begin position="308"/>
        <end position="413"/>
    </location>
</feature>
<feature type="chain" id="PRO_5042228117" description="Ribonuclease T2-like" evidence="18">
    <location>
        <begin position="16"/>
        <end position="418"/>
    </location>
</feature>
<evidence type="ECO:0000256" key="17">
    <source>
        <dbReference type="SAM" id="MobiDB-lite"/>
    </source>
</evidence>
<evidence type="ECO:0000256" key="2">
    <source>
        <dbReference type="ARBA" id="ARBA00004496"/>
    </source>
</evidence>
<dbReference type="PANTHER" id="PTHR11240:SF22">
    <property type="entry name" value="RIBONUCLEASE T2"/>
    <property type="match status" value="1"/>
</dbReference>
<evidence type="ECO:0000256" key="1">
    <source>
        <dbReference type="ARBA" id="ARBA00004410"/>
    </source>
</evidence>
<dbReference type="Pfam" id="PF25488">
    <property type="entry name" value="RNaseT2L_C"/>
    <property type="match status" value="1"/>
</dbReference>
<evidence type="ECO:0000256" key="13">
    <source>
        <dbReference type="ARBA" id="ARBA00025494"/>
    </source>
</evidence>
<feature type="region of interest" description="Disordered" evidence="17">
    <location>
        <begin position="273"/>
        <end position="294"/>
    </location>
</feature>
<dbReference type="PANTHER" id="PTHR11240">
    <property type="entry name" value="RIBONUCLEASE T2"/>
    <property type="match status" value="1"/>
</dbReference>
<feature type="active site" evidence="15">
    <location>
        <position position="152"/>
    </location>
</feature>
<dbReference type="GO" id="GO:0033897">
    <property type="term" value="F:ribonuclease T2 activity"/>
    <property type="evidence" value="ECO:0007669"/>
    <property type="project" value="UniProtKB-EC"/>
</dbReference>
<evidence type="ECO:0000313" key="21">
    <source>
        <dbReference type="Proteomes" id="UP001219525"/>
    </source>
</evidence>
<comment type="caution">
    <text evidence="20">The sequence shown here is derived from an EMBL/GenBank/DDBJ whole genome shotgun (WGS) entry which is preliminary data.</text>
</comment>
<evidence type="ECO:0000256" key="8">
    <source>
        <dbReference type="ARBA" id="ARBA00022729"/>
    </source>
</evidence>
<dbReference type="GO" id="GO:0016787">
    <property type="term" value="F:hydrolase activity"/>
    <property type="evidence" value="ECO:0007669"/>
    <property type="project" value="UniProtKB-KW"/>
</dbReference>
<dbReference type="InterPro" id="IPR001568">
    <property type="entry name" value="RNase_T2-like"/>
</dbReference>
<gene>
    <name evidence="20" type="ORF">GGX14DRAFT_477307</name>
</gene>
<comment type="similarity">
    <text evidence="3 16">Belongs to the RNase T2 family.</text>
</comment>
<comment type="subcellular location">
    <subcellularLocation>
        <location evidence="2">Cytoplasm</location>
    </subcellularLocation>
    <subcellularLocation>
        <location evidence="1">Vacuole lumen</location>
    </subcellularLocation>
</comment>
<evidence type="ECO:0000256" key="5">
    <source>
        <dbReference type="ARBA" id="ARBA00022490"/>
    </source>
</evidence>
<keyword evidence="5" id="KW-0963">Cytoplasm</keyword>
<dbReference type="Pfam" id="PF00445">
    <property type="entry name" value="Ribonuclease_T2"/>
    <property type="match status" value="1"/>
</dbReference>
<dbReference type="Proteomes" id="UP001219525">
    <property type="component" value="Unassembled WGS sequence"/>
</dbReference>
<feature type="active site" evidence="15">
    <location>
        <position position="148"/>
    </location>
</feature>
<evidence type="ECO:0000256" key="3">
    <source>
        <dbReference type="ARBA" id="ARBA00007469"/>
    </source>
</evidence>
<dbReference type="EMBL" id="JARJCW010000104">
    <property type="protein sequence ID" value="KAJ7193812.1"/>
    <property type="molecule type" value="Genomic_DNA"/>
</dbReference>
<keyword evidence="10" id="KW-1015">Disulfide bond</keyword>
<evidence type="ECO:0000256" key="16">
    <source>
        <dbReference type="RuleBase" id="RU004328"/>
    </source>
</evidence>